<feature type="binding site" evidence="5">
    <location>
        <position position="209"/>
    </location>
    <ligand>
        <name>Mg(2+)</name>
        <dbReference type="ChEBI" id="CHEBI:18420"/>
        <label>1</label>
        <note>catalytic</note>
    </ligand>
</feature>
<dbReference type="FunFam" id="3.30.540.10:FF:000003">
    <property type="entry name" value="Inositol-1-monophosphatase"/>
    <property type="match status" value="1"/>
</dbReference>
<dbReference type="GO" id="GO:0006020">
    <property type="term" value="P:inositol metabolic process"/>
    <property type="evidence" value="ECO:0007669"/>
    <property type="project" value="TreeGrafter"/>
</dbReference>
<name>A0A2M9A368_9BACT</name>
<accession>A0A2M9A368</accession>
<keyword evidence="3" id="KW-0378">Hydrolase</keyword>
<protein>
    <submittedName>
        <fullName evidence="6">Histidinol phosphatase-like enzyme (Inositol monophosphatase family)</fullName>
    </submittedName>
</protein>
<reference evidence="6 7" key="1">
    <citation type="submission" date="2017-11" db="EMBL/GenBank/DDBJ databases">
        <title>Animal gut microbial communities from fecal samples from Wisconsin, USA.</title>
        <authorList>
            <person name="Neumann A."/>
        </authorList>
    </citation>
    <scope>NUCLEOTIDE SEQUENCE [LARGE SCALE GENOMIC DNA]</scope>
    <source>
        <strain evidence="6 7">UWS3</strain>
    </source>
</reference>
<comment type="caution">
    <text evidence="6">The sequence shown here is derived from an EMBL/GenBank/DDBJ whole genome shotgun (WGS) entry which is preliminary data.</text>
</comment>
<sequence>MSEVKELLGIAKRAATAAQAVILSHYEKHLSVEWKPDNTPVTIADKGAEEKLRQVFEKETPNFGVIGEEFGIEKPDAEYKWVFDPIDGTKSFIRGVPLFGTLIGLYHKDEPWVGIVNLPAQNHMLYAGKGLGAFMDDAQVHVSKVAKMKQGLALSGTVNTFETEGYADNFERYRKSALLYRGWGDCYGYFLVATGRAEAMIDPTVSLWDVAAFPAIFAEAGGKFSLLNGESKLFNADGTPSHLIHEGYTSVATNALVNEEVLGFFK</sequence>
<evidence type="ECO:0000256" key="4">
    <source>
        <dbReference type="ARBA" id="ARBA00022842"/>
    </source>
</evidence>
<dbReference type="Gene3D" id="3.40.190.80">
    <property type="match status" value="1"/>
</dbReference>
<dbReference type="GO" id="GO:0007165">
    <property type="term" value="P:signal transduction"/>
    <property type="evidence" value="ECO:0007669"/>
    <property type="project" value="TreeGrafter"/>
</dbReference>
<evidence type="ECO:0000313" key="6">
    <source>
        <dbReference type="EMBL" id="PJJ40172.1"/>
    </source>
</evidence>
<dbReference type="Proteomes" id="UP000231134">
    <property type="component" value="Unassembled WGS sequence"/>
</dbReference>
<dbReference type="Gene3D" id="3.30.540.10">
    <property type="entry name" value="Fructose-1,6-Bisphosphatase, subunit A, domain 1"/>
    <property type="match status" value="1"/>
</dbReference>
<feature type="binding site" evidence="5">
    <location>
        <position position="68"/>
    </location>
    <ligand>
        <name>Mg(2+)</name>
        <dbReference type="ChEBI" id="CHEBI:18420"/>
        <label>1</label>
        <note>catalytic</note>
    </ligand>
</feature>
<evidence type="ECO:0000256" key="1">
    <source>
        <dbReference type="ARBA" id="ARBA00001946"/>
    </source>
</evidence>
<feature type="binding site" evidence="5">
    <location>
        <position position="84"/>
    </location>
    <ligand>
        <name>Mg(2+)</name>
        <dbReference type="ChEBI" id="CHEBI:18420"/>
        <label>1</label>
        <note>catalytic</note>
    </ligand>
</feature>
<organism evidence="6 7">
    <name type="scientific">Hallerella succinigenes</name>
    <dbReference type="NCBI Taxonomy" id="1896222"/>
    <lineage>
        <taxon>Bacteria</taxon>
        <taxon>Pseudomonadati</taxon>
        <taxon>Fibrobacterota</taxon>
        <taxon>Fibrobacteria</taxon>
        <taxon>Fibrobacterales</taxon>
        <taxon>Fibrobacteraceae</taxon>
        <taxon>Hallerella</taxon>
    </lineage>
</organism>
<dbReference type="OrthoDB" id="9772456at2"/>
<dbReference type="SUPFAM" id="SSF56655">
    <property type="entry name" value="Carbohydrate phosphatase"/>
    <property type="match status" value="1"/>
</dbReference>
<dbReference type="EMBL" id="PGEX01000001">
    <property type="protein sequence ID" value="PJJ40172.1"/>
    <property type="molecule type" value="Genomic_DNA"/>
</dbReference>
<evidence type="ECO:0000256" key="3">
    <source>
        <dbReference type="ARBA" id="ARBA00022801"/>
    </source>
</evidence>
<evidence type="ECO:0000313" key="7">
    <source>
        <dbReference type="Proteomes" id="UP000231134"/>
    </source>
</evidence>
<dbReference type="RefSeq" id="WP_100426682.1">
    <property type="nucleotide sequence ID" value="NZ_PGEX01000001.1"/>
</dbReference>
<dbReference type="GO" id="GO:0008934">
    <property type="term" value="F:inositol monophosphate 1-phosphatase activity"/>
    <property type="evidence" value="ECO:0007669"/>
    <property type="project" value="TreeGrafter"/>
</dbReference>
<evidence type="ECO:0000256" key="5">
    <source>
        <dbReference type="PIRSR" id="PIRSR600760-2"/>
    </source>
</evidence>
<dbReference type="GO" id="GO:0046872">
    <property type="term" value="F:metal ion binding"/>
    <property type="evidence" value="ECO:0007669"/>
    <property type="project" value="UniProtKB-KW"/>
</dbReference>
<feature type="binding site" evidence="5">
    <location>
        <position position="86"/>
    </location>
    <ligand>
        <name>Mg(2+)</name>
        <dbReference type="ChEBI" id="CHEBI:18420"/>
        <label>1</label>
        <note>catalytic</note>
    </ligand>
</feature>
<feature type="binding site" evidence="5">
    <location>
        <position position="87"/>
    </location>
    <ligand>
        <name>Mg(2+)</name>
        <dbReference type="ChEBI" id="CHEBI:18420"/>
        <label>1</label>
        <note>catalytic</note>
    </ligand>
</feature>
<proteinExistence type="predicted"/>
<dbReference type="InterPro" id="IPR000760">
    <property type="entry name" value="Inositol_monophosphatase-like"/>
</dbReference>
<dbReference type="AlphaFoldDB" id="A0A2M9A368"/>
<keyword evidence="2 5" id="KW-0479">Metal-binding</keyword>
<dbReference type="PRINTS" id="PR00377">
    <property type="entry name" value="IMPHPHTASES"/>
</dbReference>
<gene>
    <name evidence="6" type="ORF">BGX16_0082</name>
</gene>
<comment type="cofactor">
    <cofactor evidence="1 5">
        <name>Mg(2+)</name>
        <dbReference type="ChEBI" id="CHEBI:18420"/>
    </cofactor>
</comment>
<keyword evidence="4 5" id="KW-0460">Magnesium</keyword>
<keyword evidence="7" id="KW-1185">Reference proteome</keyword>
<dbReference type="PANTHER" id="PTHR20854:SF4">
    <property type="entry name" value="INOSITOL-1-MONOPHOSPHATASE-RELATED"/>
    <property type="match status" value="1"/>
</dbReference>
<evidence type="ECO:0000256" key="2">
    <source>
        <dbReference type="ARBA" id="ARBA00022723"/>
    </source>
</evidence>
<dbReference type="Pfam" id="PF00459">
    <property type="entry name" value="Inositol_P"/>
    <property type="match status" value="1"/>
</dbReference>
<dbReference type="PANTHER" id="PTHR20854">
    <property type="entry name" value="INOSITOL MONOPHOSPHATASE"/>
    <property type="match status" value="1"/>
</dbReference>